<comment type="caution">
    <text evidence="1">The sequence shown here is derived from an EMBL/GenBank/DDBJ whole genome shotgun (WGS) entry which is preliminary data.</text>
</comment>
<keyword evidence="2" id="KW-1185">Reference proteome</keyword>
<dbReference type="Proteomes" id="UP000798808">
    <property type="component" value="Unassembled WGS sequence"/>
</dbReference>
<name>A0ABW9RS96_9BACT</name>
<proteinExistence type="predicted"/>
<evidence type="ECO:0000313" key="2">
    <source>
        <dbReference type="Proteomes" id="UP000798808"/>
    </source>
</evidence>
<reference evidence="1 2" key="1">
    <citation type="submission" date="2019-02" db="EMBL/GenBank/DDBJ databases">
        <authorList>
            <person name="Goldberg S.R."/>
            <person name="Haltli B.A."/>
            <person name="Correa H."/>
            <person name="Russell K.G."/>
        </authorList>
    </citation>
    <scope>NUCLEOTIDE SEQUENCE [LARGE SCALE GENOMIC DNA]</scope>
    <source>
        <strain evidence="1 2">JCM 16186</strain>
    </source>
</reference>
<dbReference type="InterPro" id="IPR032774">
    <property type="entry name" value="WG_beta_rep"/>
</dbReference>
<sequence>MKYFFYLLTFLTSQAIFARPDIENIDYQLFEMQGKQGIKDNQGNVLIPAQYEELGWSEGDFEVVNNVLGFRLNNTWGLINLQNEIIAQPTYTQLYPGNRGLLIAAVKGKVSQRDFLGVVSTEGKVVLPFKYASVKLVDLRAIVASKPGRHYMYGVVDLGDKVIIPLEYKDITVLGGLRYAVKNFDGKTAIFNDKGKQIIDFSLDSISSFRNNLAIIYDNHLRGLIDAQGQVIAPLGSKDFRISQGEVKQLSFNEWKVLNNNNNAIGSYNYDRLKVYDTERMQVHANGKSWLINKADDALTPQYYTDLGTEEGGHFAFKHRGLWGMMKSDGELLIPAKFDSVFLFEDMIYAREKVGGTYKWSLYDAFGVKKSNHYYDNIRERTHYFFPVSRQGYWGFIDRAGDEVIHCVYDDVSPFEEGMAVVKFHGETGIIDKFGTWVVLPQKADVEIVNSQYYLTRKGKMTTLKSFEEGTVYFTENKVEVKENYLLEHLSEGGLWKIDFEGRIFNSLGEDRYQEVRPPSEGFYAAKIDGKYGFIDSQNRLRIANRYDEVGPFQEGLAAFKLLGRWGFLDKRERIIIQPSYNSSSTFKNGLAIVSNDKGKGLINLTGEPVCSFEYDDIHRQDNDRFLVTKAGKSGLISNTGKLLINAKYDELRDLNNGFAIVKKFGKYGLVNIHGVDVIPVMYDQLIYDSFNDQYLAMKKSEWENVQLP</sequence>
<accession>A0ABW9RS96</accession>
<dbReference type="PANTHER" id="PTHR37841:SF1">
    <property type="entry name" value="DUF3298 DOMAIN-CONTAINING PROTEIN"/>
    <property type="match status" value="1"/>
</dbReference>
<organism evidence="1 2">
    <name type="scientific">Fulvivirga kasyanovii</name>
    <dbReference type="NCBI Taxonomy" id="396812"/>
    <lineage>
        <taxon>Bacteria</taxon>
        <taxon>Pseudomonadati</taxon>
        <taxon>Bacteroidota</taxon>
        <taxon>Cytophagia</taxon>
        <taxon>Cytophagales</taxon>
        <taxon>Fulvivirgaceae</taxon>
        <taxon>Fulvivirga</taxon>
    </lineage>
</organism>
<dbReference type="EMBL" id="SMLW01000596">
    <property type="protein sequence ID" value="MTI26740.1"/>
    <property type="molecule type" value="Genomic_DNA"/>
</dbReference>
<dbReference type="Pfam" id="PF14903">
    <property type="entry name" value="WG_beta_rep"/>
    <property type="match status" value="8"/>
</dbReference>
<protein>
    <submittedName>
        <fullName evidence="1">WG repeat-containing protein</fullName>
    </submittedName>
</protein>
<dbReference type="PANTHER" id="PTHR37841">
    <property type="entry name" value="GLR2918 PROTEIN"/>
    <property type="match status" value="1"/>
</dbReference>
<gene>
    <name evidence="1" type="ORF">E1163_17430</name>
</gene>
<evidence type="ECO:0000313" key="1">
    <source>
        <dbReference type="EMBL" id="MTI26740.1"/>
    </source>
</evidence>
<dbReference type="RefSeq" id="WP_155173749.1">
    <property type="nucleotide sequence ID" value="NZ_BAAAFL010000010.1"/>
</dbReference>